<evidence type="ECO:0000313" key="2">
    <source>
        <dbReference type="EMBL" id="CBY19492.1"/>
    </source>
</evidence>
<gene>
    <name evidence="2" type="ORF">GSOID_T00008636001</name>
</gene>
<dbReference type="AlphaFoldDB" id="E4XEV4"/>
<evidence type="ECO:0000313" key="3">
    <source>
        <dbReference type="Proteomes" id="UP000001307"/>
    </source>
</evidence>
<dbReference type="InParanoid" id="E4XEV4"/>
<reference evidence="2" key="1">
    <citation type="journal article" date="2010" name="Science">
        <title>Plasticity of animal genome architecture unmasked by rapid evolution of a pelagic tunicate.</title>
        <authorList>
            <person name="Denoeud F."/>
            <person name="Henriet S."/>
            <person name="Mungpakdee S."/>
            <person name="Aury J.M."/>
            <person name="Da Silva C."/>
            <person name="Brinkmann H."/>
            <person name="Mikhaleva J."/>
            <person name="Olsen L.C."/>
            <person name="Jubin C."/>
            <person name="Canestro C."/>
            <person name="Bouquet J.M."/>
            <person name="Danks G."/>
            <person name="Poulain J."/>
            <person name="Campsteijn C."/>
            <person name="Adamski M."/>
            <person name="Cross I."/>
            <person name="Yadetie F."/>
            <person name="Muffato M."/>
            <person name="Louis A."/>
            <person name="Butcher S."/>
            <person name="Tsagkogeorga G."/>
            <person name="Konrad A."/>
            <person name="Singh S."/>
            <person name="Jensen M.F."/>
            <person name="Cong E.H."/>
            <person name="Eikeseth-Otteraa H."/>
            <person name="Noel B."/>
            <person name="Anthouard V."/>
            <person name="Porcel B.M."/>
            <person name="Kachouri-Lafond R."/>
            <person name="Nishino A."/>
            <person name="Ugolini M."/>
            <person name="Chourrout P."/>
            <person name="Nishida H."/>
            <person name="Aasland R."/>
            <person name="Huzurbazar S."/>
            <person name="Westhof E."/>
            <person name="Delsuc F."/>
            <person name="Lehrach H."/>
            <person name="Reinhardt R."/>
            <person name="Weissenbach J."/>
            <person name="Roy S.W."/>
            <person name="Artiguenave F."/>
            <person name="Postlethwait J.H."/>
            <person name="Manak J.R."/>
            <person name="Thompson E.M."/>
            <person name="Jaillon O."/>
            <person name="Du Pasquier L."/>
            <person name="Boudinot P."/>
            <person name="Liberles D.A."/>
            <person name="Volff J.N."/>
            <person name="Philippe H."/>
            <person name="Lenhard B."/>
            <person name="Roest Crollius H."/>
            <person name="Wincker P."/>
            <person name="Chourrout D."/>
        </authorList>
    </citation>
    <scope>NUCLEOTIDE SEQUENCE [LARGE SCALE GENOMIC DNA]</scope>
</reference>
<feature type="compositionally biased region" description="Basic residues" evidence="1">
    <location>
        <begin position="171"/>
        <end position="186"/>
    </location>
</feature>
<sequence>MIVERQVMAENKAEFVHASCKLVNIWASPIPSEERLLFITELLKVMDIQSLNAMQMANVIRLEAFMDNHQTQGYLMKTITKLLVQLEVTKLHHDFKYVNADVYKENIAKARARSMPGLADDYTMAPHPASRSHRSQSRNHSRSHHSTRNVSPDRESMMSHNTIRTVDSRRSHASKKSTSRRSKSRHHSPEAASGGSYKTLPSELSRAMSQTHSSKV</sequence>
<accession>E4XEV4</accession>
<dbReference type="OrthoDB" id="10431179at2759"/>
<feature type="region of interest" description="Disordered" evidence="1">
    <location>
        <begin position="118"/>
        <end position="216"/>
    </location>
</feature>
<dbReference type="EMBL" id="FN653042">
    <property type="protein sequence ID" value="CBY19492.1"/>
    <property type="molecule type" value="Genomic_DNA"/>
</dbReference>
<dbReference type="Proteomes" id="UP000001307">
    <property type="component" value="Unassembled WGS sequence"/>
</dbReference>
<name>E4XEV4_OIKDI</name>
<protein>
    <submittedName>
        <fullName evidence="2">Uncharacterized protein</fullName>
    </submittedName>
</protein>
<feature type="compositionally biased region" description="Basic residues" evidence="1">
    <location>
        <begin position="130"/>
        <end position="147"/>
    </location>
</feature>
<proteinExistence type="predicted"/>
<evidence type="ECO:0000256" key="1">
    <source>
        <dbReference type="SAM" id="MobiDB-lite"/>
    </source>
</evidence>
<keyword evidence="3" id="KW-1185">Reference proteome</keyword>
<feature type="compositionally biased region" description="Polar residues" evidence="1">
    <location>
        <begin position="207"/>
        <end position="216"/>
    </location>
</feature>
<organism evidence="2">
    <name type="scientific">Oikopleura dioica</name>
    <name type="common">Tunicate</name>
    <dbReference type="NCBI Taxonomy" id="34765"/>
    <lineage>
        <taxon>Eukaryota</taxon>
        <taxon>Metazoa</taxon>
        <taxon>Chordata</taxon>
        <taxon>Tunicata</taxon>
        <taxon>Appendicularia</taxon>
        <taxon>Copelata</taxon>
        <taxon>Oikopleuridae</taxon>
        <taxon>Oikopleura</taxon>
    </lineage>
</organism>